<organism evidence="1 2">
    <name type="scientific">Monoglobus pectinilyticus</name>
    <dbReference type="NCBI Taxonomy" id="1981510"/>
    <lineage>
        <taxon>Bacteria</taxon>
        <taxon>Bacillati</taxon>
        <taxon>Bacillota</taxon>
        <taxon>Clostridia</taxon>
        <taxon>Monoglobales</taxon>
        <taxon>Monoglobaceae</taxon>
        <taxon>Monoglobus</taxon>
    </lineage>
</organism>
<proteinExistence type="predicted"/>
<dbReference type="KEGG" id="mpec:B9O19_00444"/>
<accession>A0A2K9P210</accession>
<dbReference type="AlphaFoldDB" id="A0A2K9P210"/>
<evidence type="ECO:0000313" key="2">
    <source>
        <dbReference type="Proteomes" id="UP000235589"/>
    </source>
</evidence>
<name>A0A2K9P210_9FIRM</name>
<keyword evidence="2" id="KW-1185">Reference proteome</keyword>
<dbReference type="Pfam" id="PF09711">
    <property type="entry name" value="Cas_Csn2"/>
    <property type="match status" value="1"/>
</dbReference>
<gene>
    <name evidence="1" type="ORF">B9O19_00444</name>
</gene>
<dbReference type="EMBL" id="CP020991">
    <property type="protein sequence ID" value="AUO18628.1"/>
    <property type="molecule type" value="Genomic_DNA"/>
</dbReference>
<dbReference type="GeneID" id="98061870"/>
<dbReference type="InterPro" id="IPR038600">
    <property type="entry name" value="Csn2_sf"/>
</dbReference>
<dbReference type="Gene3D" id="3.40.50.11940">
    <property type="match status" value="2"/>
</dbReference>
<reference evidence="1 2" key="1">
    <citation type="submission" date="2017-04" db="EMBL/GenBank/DDBJ databases">
        <title>Monoglobus pectinilyticus 14 draft genome.</title>
        <authorList>
            <person name="Kim C."/>
            <person name="Rosendale D.I."/>
            <person name="Kelly W.J."/>
            <person name="Tannock G.W."/>
            <person name="Patchett M.L."/>
            <person name="Jordens J.Z."/>
        </authorList>
    </citation>
    <scope>NUCLEOTIDE SEQUENCE [LARGE SCALE GENOMIC DNA]</scope>
    <source>
        <strain evidence="1 2">14</strain>
    </source>
</reference>
<dbReference type="OrthoDB" id="1701909at2"/>
<dbReference type="RefSeq" id="WP_102364917.1">
    <property type="nucleotide sequence ID" value="NZ_CP020991.1"/>
</dbReference>
<protein>
    <submittedName>
        <fullName evidence="1">CRISPR-associated protein, Csn2 family</fullName>
    </submittedName>
</protein>
<evidence type="ECO:0000313" key="1">
    <source>
        <dbReference type="EMBL" id="AUO18628.1"/>
    </source>
</evidence>
<dbReference type="NCBIfam" id="TIGR01866">
    <property type="entry name" value="cas_Csn2"/>
    <property type="match status" value="1"/>
</dbReference>
<sequence>MMLVHPYITEEIVFNENIINILVIENQPFFAEIISDIYNQTLRLPGRVVLSDDNIPIEIHKHMKLLTQIVPFDINERTLTSKFYSALKNIAVDEEHYYNTQEMIAKIKQYIFNLYDSFDYDLTIEDDIDISNLLKLFGLKFNEECLSISEKIIEHMLAVTEFEGEKIFVFVNLKSYIPEAELEALYKTAIHHKLKLLLIESTDRALLKHEKKLVIDNDLCEI</sequence>
<dbReference type="Proteomes" id="UP000235589">
    <property type="component" value="Chromosome"/>
</dbReference>
<dbReference type="InterPro" id="IPR010146">
    <property type="entry name" value="CRISPR-assoc_prot_Csn2-typ"/>
</dbReference>